<organism evidence="7 8">
    <name type="scientific">Natronocalculus amylovorans</name>
    <dbReference type="NCBI Taxonomy" id="2917812"/>
    <lineage>
        <taxon>Archaea</taxon>
        <taxon>Methanobacteriati</taxon>
        <taxon>Methanobacteriota</taxon>
        <taxon>Stenosarchaea group</taxon>
        <taxon>Halobacteria</taxon>
        <taxon>Halobacteriales</taxon>
        <taxon>Haloferacaceae</taxon>
        <taxon>Natronocalculus</taxon>
    </lineage>
</organism>
<reference evidence="7" key="2">
    <citation type="submission" date="2022-02" db="EMBL/GenBank/DDBJ databases">
        <authorList>
            <person name="Elcheninov A.G."/>
            <person name="Sorokin D.Y."/>
            <person name="Kublanov I.V."/>
        </authorList>
    </citation>
    <scope>NUCLEOTIDE SEQUENCE</scope>
    <source>
        <strain evidence="7">AArc-St2</strain>
    </source>
</reference>
<evidence type="ECO:0000256" key="4">
    <source>
        <dbReference type="ARBA" id="ARBA00022801"/>
    </source>
</evidence>
<keyword evidence="2" id="KW-0540">Nuclease</keyword>
<keyword evidence="1" id="KW-1277">Toxin-antitoxin system</keyword>
<proteinExistence type="predicted"/>
<accession>A0AAE3FZH8</accession>
<evidence type="ECO:0000256" key="5">
    <source>
        <dbReference type="ARBA" id="ARBA00022884"/>
    </source>
</evidence>
<comment type="caution">
    <text evidence="7">The sequence shown here is derived from an EMBL/GenBank/DDBJ whole genome shotgun (WGS) entry which is preliminary data.</text>
</comment>
<dbReference type="RefSeq" id="WP_250585090.1">
    <property type="nucleotide sequence ID" value="NZ_JAKRVX010000005.1"/>
</dbReference>
<evidence type="ECO:0000256" key="2">
    <source>
        <dbReference type="ARBA" id="ARBA00022722"/>
    </source>
</evidence>
<reference evidence="7" key="1">
    <citation type="journal article" date="2022" name="Syst. Appl. Microbiol.">
        <title>Natronocalculus amylovorans gen. nov., sp. nov., and Natranaeroarchaeum aerophilus sp. nov., dominant culturable amylolytic natronoarchaea from hypersaline soda lakes in southwestern Siberia.</title>
        <authorList>
            <person name="Sorokin D.Y."/>
            <person name="Elcheninov A.G."/>
            <person name="Khizhniak T.V."/>
            <person name="Koenen M."/>
            <person name="Bale N.J."/>
            <person name="Damste J.S.S."/>
            <person name="Kublanov I.V."/>
        </authorList>
    </citation>
    <scope>NUCLEOTIDE SEQUENCE</scope>
    <source>
        <strain evidence="7">AArc-St2</strain>
    </source>
</reference>
<protein>
    <submittedName>
        <fullName evidence="7">Type II toxin-antitoxin system HicA family toxin</fullName>
    </submittedName>
</protein>
<keyword evidence="6" id="KW-0346">Stress response</keyword>
<dbReference type="InterPro" id="IPR038570">
    <property type="entry name" value="HicA_sf"/>
</dbReference>
<evidence type="ECO:0000313" key="8">
    <source>
        <dbReference type="Proteomes" id="UP001203207"/>
    </source>
</evidence>
<evidence type="ECO:0000256" key="3">
    <source>
        <dbReference type="ARBA" id="ARBA00022759"/>
    </source>
</evidence>
<dbReference type="InterPro" id="IPR012933">
    <property type="entry name" value="HicA_mRNA_interferase"/>
</dbReference>
<dbReference type="SUPFAM" id="SSF54786">
    <property type="entry name" value="YcfA/nrd intein domain"/>
    <property type="match status" value="1"/>
</dbReference>
<dbReference type="EMBL" id="JAKRVX010000005">
    <property type="protein sequence ID" value="MCL9817760.1"/>
    <property type="molecule type" value="Genomic_DNA"/>
</dbReference>
<sequence length="83" mass="9616">MSNPPRDFSGKELVNVLTGFGYYRDRQRGSHVILKYTNPDTGEKRTVTVPLHDRIKIGTLQSIADQCGAENFHLWCEWIDEHR</sequence>
<dbReference type="AlphaFoldDB" id="A0AAE3FZH8"/>
<keyword evidence="5" id="KW-0694">RNA-binding</keyword>
<gene>
    <name evidence="7" type="ORF">AArcSt2_12480</name>
</gene>
<dbReference type="Gene3D" id="3.30.920.30">
    <property type="entry name" value="Hypothetical protein"/>
    <property type="match status" value="1"/>
</dbReference>
<keyword evidence="8" id="KW-1185">Reference proteome</keyword>
<dbReference type="GO" id="GO:0016787">
    <property type="term" value="F:hydrolase activity"/>
    <property type="evidence" value="ECO:0007669"/>
    <property type="project" value="UniProtKB-KW"/>
</dbReference>
<dbReference type="Pfam" id="PF07927">
    <property type="entry name" value="HicA_toxin"/>
    <property type="match status" value="1"/>
</dbReference>
<name>A0AAE3FZH8_9EURY</name>
<keyword evidence="4" id="KW-0378">Hydrolase</keyword>
<evidence type="ECO:0000256" key="1">
    <source>
        <dbReference type="ARBA" id="ARBA00022649"/>
    </source>
</evidence>
<dbReference type="Proteomes" id="UP001203207">
    <property type="component" value="Unassembled WGS sequence"/>
</dbReference>
<evidence type="ECO:0000313" key="7">
    <source>
        <dbReference type="EMBL" id="MCL9817760.1"/>
    </source>
</evidence>
<dbReference type="GO" id="GO:0003729">
    <property type="term" value="F:mRNA binding"/>
    <property type="evidence" value="ECO:0007669"/>
    <property type="project" value="InterPro"/>
</dbReference>
<dbReference type="GO" id="GO:0004519">
    <property type="term" value="F:endonuclease activity"/>
    <property type="evidence" value="ECO:0007669"/>
    <property type="project" value="UniProtKB-KW"/>
</dbReference>
<evidence type="ECO:0000256" key="6">
    <source>
        <dbReference type="ARBA" id="ARBA00023016"/>
    </source>
</evidence>
<keyword evidence="3" id="KW-0255">Endonuclease</keyword>